<organism evidence="1 2">
    <name type="scientific">Xenoophorus captivus</name>
    <dbReference type="NCBI Taxonomy" id="1517983"/>
    <lineage>
        <taxon>Eukaryota</taxon>
        <taxon>Metazoa</taxon>
        <taxon>Chordata</taxon>
        <taxon>Craniata</taxon>
        <taxon>Vertebrata</taxon>
        <taxon>Euteleostomi</taxon>
        <taxon>Actinopterygii</taxon>
        <taxon>Neopterygii</taxon>
        <taxon>Teleostei</taxon>
        <taxon>Neoteleostei</taxon>
        <taxon>Acanthomorphata</taxon>
        <taxon>Ovalentaria</taxon>
        <taxon>Atherinomorphae</taxon>
        <taxon>Cyprinodontiformes</taxon>
        <taxon>Goodeidae</taxon>
        <taxon>Xenoophorus</taxon>
    </lineage>
</organism>
<accession>A0ABV0RMW7</accession>
<reference evidence="1 2" key="1">
    <citation type="submission" date="2021-06" db="EMBL/GenBank/DDBJ databases">
        <authorList>
            <person name="Palmer J.M."/>
        </authorList>
    </citation>
    <scope>NUCLEOTIDE SEQUENCE [LARGE SCALE GENOMIC DNA]</scope>
    <source>
        <strain evidence="1 2">XC_2019</strain>
        <tissue evidence="1">Muscle</tissue>
    </source>
</reference>
<proteinExistence type="predicted"/>
<evidence type="ECO:0000313" key="2">
    <source>
        <dbReference type="Proteomes" id="UP001434883"/>
    </source>
</evidence>
<comment type="caution">
    <text evidence="1">The sequence shown here is derived from an EMBL/GenBank/DDBJ whole genome shotgun (WGS) entry which is preliminary data.</text>
</comment>
<sequence length="101" mass="11438">MKKECILKVLESNINKRPLSEKTKLAIQTFFVHEIHNIMTCCTKRSSFNVTLFGNTCWQQATGISVSVGILNTHLCYTSNIRNEGKPGFFRAIKRFAGVDL</sequence>
<protein>
    <submittedName>
        <fullName evidence="1">Uncharacterized protein</fullName>
    </submittedName>
</protein>
<dbReference type="EMBL" id="JAHRIN010051151">
    <property type="protein sequence ID" value="MEQ2209276.1"/>
    <property type="molecule type" value="Genomic_DNA"/>
</dbReference>
<gene>
    <name evidence="1" type="ORF">XENOCAPTIV_027840</name>
</gene>
<keyword evidence="2" id="KW-1185">Reference proteome</keyword>
<dbReference type="Proteomes" id="UP001434883">
    <property type="component" value="Unassembled WGS sequence"/>
</dbReference>
<evidence type="ECO:0000313" key="1">
    <source>
        <dbReference type="EMBL" id="MEQ2209276.1"/>
    </source>
</evidence>
<name>A0ABV0RMW7_9TELE</name>